<name>A0AB38XP33_9ACTO</name>
<dbReference type="Pfam" id="PF03948">
    <property type="entry name" value="Ribosomal_L9_C"/>
    <property type="match status" value="1"/>
</dbReference>
<dbReference type="InterPro" id="IPR009027">
    <property type="entry name" value="Ribosomal_bL9/RNase_H1_N"/>
</dbReference>
<dbReference type="InterPro" id="IPR020069">
    <property type="entry name" value="Ribosomal_bL9_C"/>
</dbReference>
<dbReference type="GO" id="GO:0019843">
    <property type="term" value="F:rRNA binding"/>
    <property type="evidence" value="ECO:0007669"/>
    <property type="project" value="UniProtKB-UniRule"/>
</dbReference>
<dbReference type="Pfam" id="PF01281">
    <property type="entry name" value="Ribosomal_L9_N"/>
    <property type="match status" value="1"/>
</dbReference>
<dbReference type="InterPro" id="IPR036791">
    <property type="entry name" value="Ribosomal_bL9_C_sf"/>
</dbReference>
<dbReference type="Gene3D" id="3.10.430.100">
    <property type="entry name" value="Ribosomal protein L9, C-terminal domain"/>
    <property type="match status" value="1"/>
</dbReference>
<proteinExistence type="inferred from homology"/>
<comment type="similarity">
    <text evidence="1 7">Belongs to the bacterial ribosomal protein bL9 family.</text>
</comment>
<comment type="function">
    <text evidence="7">Binds to the 23S rRNA.</text>
</comment>
<dbReference type="KEGG" id="wne:PIG85_00105"/>
<evidence type="ECO:0000259" key="8">
    <source>
        <dbReference type="PROSITE" id="PS00651"/>
    </source>
</evidence>
<keyword evidence="3 7" id="KW-0694">RNA-binding</keyword>
<accession>A0AB38XP33</accession>
<dbReference type="InterPro" id="IPR000244">
    <property type="entry name" value="Ribosomal_bL9"/>
</dbReference>
<evidence type="ECO:0000256" key="5">
    <source>
        <dbReference type="ARBA" id="ARBA00023274"/>
    </source>
</evidence>
<dbReference type="SUPFAM" id="SSF55653">
    <property type="entry name" value="Ribosomal protein L9 C-domain"/>
    <property type="match status" value="1"/>
</dbReference>
<feature type="domain" description="Ribosomal protein L9" evidence="8">
    <location>
        <begin position="17"/>
        <end position="44"/>
    </location>
</feature>
<keyword evidence="5 7" id="KW-0687">Ribonucleoprotein</keyword>
<dbReference type="InterPro" id="IPR020594">
    <property type="entry name" value="Ribosomal_bL9_bac/chp"/>
</dbReference>
<organism evidence="9 10">
    <name type="scientific">Winkia neuii subsp. anitrata</name>
    <dbReference type="NCBI Taxonomy" id="29318"/>
    <lineage>
        <taxon>Bacteria</taxon>
        <taxon>Bacillati</taxon>
        <taxon>Actinomycetota</taxon>
        <taxon>Actinomycetes</taxon>
        <taxon>Actinomycetales</taxon>
        <taxon>Actinomycetaceae</taxon>
        <taxon>Winkia</taxon>
    </lineage>
</organism>
<dbReference type="Gene3D" id="3.40.5.10">
    <property type="entry name" value="Ribosomal protein L9, N-terminal domain"/>
    <property type="match status" value="1"/>
</dbReference>
<evidence type="ECO:0000256" key="1">
    <source>
        <dbReference type="ARBA" id="ARBA00010605"/>
    </source>
</evidence>
<gene>
    <name evidence="7 9" type="primary">rplI</name>
    <name evidence="9" type="ORF">PIG85_00105</name>
</gene>
<dbReference type="HAMAP" id="MF_00503">
    <property type="entry name" value="Ribosomal_bL9"/>
    <property type="match status" value="1"/>
</dbReference>
<dbReference type="InterPro" id="IPR036935">
    <property type="entry name" value="Ribosomal_bL9_N_sf"/>
</dbReference>
<dbReference type="GO" id="GO:0005840">
    <property type="term" value="C:ribosome"/>
    <property type="evidence" value="ECO:0007669"/>
    <property type="project" value="UniProtKB-KW"/>
</dbReference>
<evidence type="ECO:0000256" key="6">
    <source>
        <dbReference type="ARBA" id="ARBA00035292"/>
    </source>
</evidence>
<evidence type="ECO:0000256" key="2">
    <source>
        <dbReference type="ARBA" id="ARBA00022730"/>
    </source>
</evidence>
<dbReference type="GO" id="GO:0003735">
    <property type="term" value="F:structural constituent of ribosome"/>
    <property type="evidence" value="ECO:0007669"/>
    <property type="project" value="InterPro"/>
</dbReference>
<evidence type="ECO:0000256" key="4">
    <source>
        <dbReference type="ARBA" id="ARBA00022980"/>
    </source>
</evidence>
<sequence>MAAQTKVVLNVDVPNLGVTGDVVTVRAGYARNLLFPRNLASKWTPGAQRQIDQMQAARRKREIASIDDARAIRDALQGSEGVVISKKATDTGRLFASVSTAEIAAAVKEQLGQTIDRRGVSWEAPIKSTGSYKVNVSLHPEVDATLAVKVDGE</sequence>
<dbReference type="PROSITE" id="PS00651">
    <property type="entry name" value="RIBOSOMAL_L9"/>
    <property type="match status" value="1"/>
</dbReference>
<dbReference type="AlphaFoldDB" id="A0AB38XP33"/>
<dbReference type="GO" id="GO:1990904">
    <property type="term" value="C:ribonucleoprotein complex"/>
    <property type="evidence" value="ECO:0007669"/>
    <property type="project" value="UniProtKB-KW"/>
</dbReference>
<dbReference type="SUPFAM" id="SSF55658">
    <property type="entry name" value="L9 N-domain-like"/>
    <property type="match status" value="1"/>
</dbReference>
<reference evidence="9" key="1">
    <citation type="submission" date="2023-01" db="EMBL/GenBank/DDBJ databases">
        <title>Comparative Genomic Analysis of the Clinically-Derived Winkia Strain NY0527 Provides Evidence into the Taxonomic Reassignment of Winkia neuii and Characterizes Their Virulence Traits.</title>
        <authorList>
            <person name="Cai X."/>
            <person name="Peng Y."/>
            <person name="Li M."/>
            <person name="Qiu Y."/>
            <person name="Wang Y."/>
            <person name="Xu L."/>
            <person name="Hou Q."/>
        </authorList>
    </citation>
    <scope>NUCLEOTIDE SEQUENCE</scope>
    <source>
        <strain evidence="9">NY0527</strain>
    </source>
</reference>
<keyword evidence="2 7" id="KW-0699">rRNA-binding</keyword>
<dbReference type="Proteomes" id="UP001211044">
    <property type="component" value="Chromosome"/>
</dbReference>
<evidence type="ECO:0000313" key="10">
    <source>
        <dbReference type="Proteomes" id="UP001211044"/>
    </source>
</evidence>
<dbReference type="InterPro" id="IPR020070">
    <property type="entry name" value="Ribosomal_bL9_N"/>
</dbReference>
<dbReference type="EMBL" id="CP116394">
    <property type="protein sequence ID" value="WCE46083.1"/>
    <property type="molecule type" value="Genomic_DNA"/>
</dbReference>
<evidence type="ECO:0000256" key="3">
    <source>
        <dbReference type="ARBA" id="ARBA00022884"/>
    </source>
</evidence>
<dbReference type="NCBIfam" id="TIGR00158">
    <property type="entry name" value="L9"/>
    <property type="match status" value="1"/>
</dbReference>
<dbReference type="RefSeq" id="WP_004807789.1">
    <property type="nucleotide sequence ID" value="NZ_CP116394.1"/>
</dbReference>
<evidence type="ECO:0000313" key="9">
    <source>
        <dbReference type="EMBL" id="WCE46083.1"/>
    </source>
</evidence>
<dbReference type="GO" id="GO:0006412">
    <property type="term" value="P:translation"/>
    <property type="evidence" value="ECO:0007669"/>
    <property type="project" value="UniProtKB-UniRule"/>
</dbReference>
<evidence type="ECO:0000256" key="7">
    <source>
        <dbReference type="HAMAP-Rule" id="MF_00503"/>
    </source>
</evidence>
<keyword evidence="4 7" id="KW-0689">Ribosomal protein</keyword>
<dbReference type="PANTHER" id="PTHR21368">
    <property type="entry name" value="50S RIBOSOMAL PROTEIN L9"/>
    <property type="match status" value="1"/>
</dbReference>
<protein>
    <recommendedName>
        <fullName evidence="6 7">Large ribosomal subunit protein bL9</fullName>
    </recommendedName>
</protein>